<dbReference type="GO" id="GO:0007097">
    <property type="term" value="P:nuclear migration"/>
    <property type="evidence" value="ECO:0007669"/>
    <property type="project" value="TreeGrafter"/>
</dbReference>
<dbReference type="InterPro" id="IPR039915">
    <property type="entry name" value="TACC"/>
</dbReference>
<feature type="compositionally biased region" description="Polar residues" evidence="8">
    <location>
        <begin position="48"/>
        <end position="63"/>
    </location>
</feature>
<dbReference type="PANTHER" id="PTHR13924:SF12">
    <property type="entry name" value="TRANSFORMING ACIDIC COILED-COIL-CONTAINING PROTEIN 1"/>
    <property type="match status" value="1"/>
</dbReference>
<comment type="subcellular location">
    <subcellularLocation>
        <location evidence="1">Cytoplasm</location>
        <location evidence="1">Cytoskeleton</location>
    </subcellularLocation>
</comment>
<dbReference type="InterPro" id="IPR007707">
    <property type="entry name" value="TACC_C"/>
</dbReference>
<evidence type="ECO:0000256" key="8">
    <source>
        <dbReference type="SAM" id="MobiDB-lite"/>
    </source>
</evidence>
<evidence type="ECO:0000313" key="10">
    <source>
        <dbReference type="Proteomes" id="UP000221080"/>
    </source>
</evidence>
<evidence type="ECO:0000259" key="9">
    <source>
        <dbReference type="Pfam" id="PF05010"/>
    </source>
</evidence>
<feature type="compositionally biased region" description="Polar residues" evidence="8">
    <location>
        <begin position="104"/>
        <end position="119"/>
    </location>
</feature>
<name>A0A2D0SN98_ICTPU</name>
<sequence>MSWLSPVQWAKWTWSAMKGTGEDEQEENDVQNGEIDEEDDEEEERSQSFRQVVSHDSMTTDQQAFRLESSDSEGHFETPETESPVHQPLAPPTTHITEEDVQVSISVTSEPKVTNQDSCPKSDAYGLDCSSLLPEIPKMKSPLIPESAVVETVTASPVNVDDIPLPKKSYTLELETKLQDEDDAGAQKQGSKTETDQNQKPVETEQGCDVDDALLPENSHSIEKTSEFQDNDGKCRNSLSQKPGTKQRTKPTSKKQKPKVTVGENDTHTSLNVDDIPLPKTSYNFDPSQWDDPNFDPFGGKNKVQNSQTLPKSCDFNPDNFDDSLDAFKPSNKIIGSGDSEKTNDDKTKEEQNKECPLVEERKIRQSPKKSKDKIITNTCKVKKYENTSLALDVCKQVEEEQEERVCHATDEEKLASTCTMQKHDKTSKTSVTEDDLELVKKDHFPEKEICTPSESLEKTSPNLDSIALSEIDKAAVLTLIREEIITKEIEANEWKRKYEESRMEVLEMRKIVAEYEKTVAQMIEDEQRKNMGSQKSVQQLITERDQALSDLNSVERSLSDLFRRYENMKTVLEGFKKNEEVLKKCAQEYLARVKQEEQRYNTLKIHAEEKLDKANEEIAQVRARSNAECVALNASLRKEQMKVESLERALEQKNQEIEELTKICDELIAKLGTAN</sequence>
<dbReference type="GO" id="GO:0007052">
    <property type="term" value="P:mitotic spindle organization"/>
    <property type="evidence" value="ECO:0007669"/>
    <property type="project" value="InterPro"/>
</dbReference>
<evidence type="ECO:0000256" key="6">
    <source>
        <dbReference type="ARBA" id="ARBA00023212"/>
    </source>
</evidence>
<dbReference type="CTD" id="6867"/>
<dbReference type="GeneID" id="108276770"/>
<keyword evidence="6" id="KW-0206">Cytoskeleton</keyword>
<dbReference type="GO" id="GO:0005737">
    <property type="term" value="C:cytoplasm"/>
    <property type="evidence" value="ECO:0007669"/>
    <property type="project" value="TreeGrafter"/>
</dbReference>
<dbReference type="GO" id="GO:0005856">
    <property type="term" value="C:cytoskeleton"/>
    <property type="evidence" value="ECO:0007669"/>
    <property type="project" value="UniProtKB-SubCell"/>
</dbReference>
<keyword evidence="3" id="KW-0963">Cytoplasm</keyword>
<evidence type="ECO:0000256" key="5">
    <source>
        <dbReference type="ARBA" id="ARBA00023054"/>
    </source>
</evidence>
<evidence type="ECO:0000256" key="4">
    <source>
        <dbReference type="ARBA" id="ARBA00022553"/>
    </source>
</evidence>
<organism evidence="10 11">
    <name type="scientific">Ictalurus punctatus</name>
    <name type="common">Channel catfish</name>
    <name type="synonym">Silurus punctatus</name>
    <dbReference type="NCBI Taxonomy" id="7998"/>
    <lineage>
        <taxon>Eukaryota</taxon>
        <taxon>Metazoa</taxon>
        <taxon>Chordata</taxon>
        <taxon>Craniata</taxon>
        <taxon>Vertebrata</taxon>
        <taxon>Euteleostomi</taxon>
        <taxon>Actinopterygii</taxon>
        <taxon>Neopterygii</taxon>
        <taxon>Teleostei</taxon>
        <taxon>Ostariophysi</taxon>
        <taxon>Siluriformes</taxon>
        <taxon>Ictaluridae</taxon>
        <taxon>Ictalurus</taxon>
    </lineage>
</organism>
<feature type="compositionally biased region" description="Basic and acidic residues" evidence="8">
    <location>
        <begin position="68"/>
        <end position="78"/>
    </location>
</feature>
<dbReference type="OrthoDB" id="10255048at2759"/>
<keyword evidence="10" id="KW-1185">Reference proteome</keyword>
<feature type="compositionally biased region" description="Basic residues" evidence="8">
    <location>
        <begin position="245"/>
        <end position="258"/>
    </location>
</feature>
<reference evidence="10" key="1">
    <citation type="journal article" date="2016" name="Nat. Commun.">
        <title>The channel catfish genome sequence provides insights into the evolution of scale formation in teleosts.</title>
        <authorList>
            <person name="Liu Z."/>
            <person name="Liu S."/>
            <person name="Yao J."/>
            <person name="Bao L."/>
            <person name="Zhang J."/>
            <person name="Li Y."/>
            <person name="Jiang C."/>
            <person name="Sun L."/>
            <person name="Wang R."/>
            <person name="Zhang Y."/>
            <person name="Zhou T."/>
            <person name="Zeng Q."/>
            <person name="Fu Q."/>
            <person name="Gao S."/>
            <person name="Li N."/>
            <person name="Koren S."/>
            <person name="Jiang Y."/>
            <person name="Zimin A."/>
            <person name="Xu P."/>
            <person name="Phillippy A.M."/>
            <person name="Geng X."/>
            <person name="Song L."/>
            <person name="Sun F."/>
            <person name="Li C."/>
            <person name="Wang X."/>
            <person name="Chen A."/>
            <person name="Jin Y."/>
            <person name="Yuan Z."/>
            <person name="Yang Y."/>
            <person name="Tan S."/>
            <person name="Peatman E."/>
            <person name="Lu J."/>
            <person name="Qin Z."/>
            <person name="Dunham R."/>
            <person name="Li Z."/>
            <person name="Sonstegard T."/>
            <person name="Feng J."/>
            <person name="Danzmann R.G."/>
            <person name="Schroeder S."/>
            <person name="Scheffler B."/>
            <person name="Duke M.V."/>
            <person name="Ballard L."/>
            <person name="Kucuktas H."/>
            <person name="Kaltenboeck L."/>
            <person name="Liu H."/>
            <person name="Armbruster J."/>
            <person name="Xie Y."/>
            <person name="Kirby M.L."/>
            <person name="Tian Y."/>
            <person name="Flanagan M.E."/>
            <person name="Mu W."/>
            <person name="Waldbieser G.C."/>
        </authorList>
    </citation>
    <scope>NUCLEOTIDE SEQUENCE [LARGE SCALE GENOMIC DNA]</scope>
    <source>
        <strain evidence="10">SDA103</strain>
    </source>
</reference>
<feature type="compositionally biased region" description="Acidic residues" evidence="8">
    <location>
        <begin position="22"/>
        <end position="44"/>
    </location>
</feature>
<evidence type="ECO:0000256" key="1">
    <source>
        <dbReference type="ARBA" id="ARBA00004245"/>
    </source>
</evidence>
<reference evidence="11" key="2">
    <citation type="submission" date="2025-08" db="UniProtKB">
        <authorList>
            <consortium name="RefSeq"/>
        </authorList>
    </citation>
    <scope>IDENTIFICATION</scope>
    <source>
        <tissue evidence="11">Blood</tissue>
    </source>
</reference>
<keyword evidence="4" id="KW-0597">Phosphoprotein</keyword>
<dbReference type="Pfam" id="PF05010">
    <property type="entry name" value="TACC_C"/>
    <property type="match status" value="1"/>
</dbReference>
<proteinExistence type="inferred from homology"/>
<dbReference type="RefSeq" id="XP_017344182.1">
    <property type="nucleotide sequence ID" value="XM_017488693.3"/>
</dbReference>
<feature type="region of interest" description="Disordered" evidence="8">
    <location>
        <begin position="14"/>
        <end position="97"/>
    </location>
</feature>
<gene>
    <name evidence="11" type="primary">tacc1</name>
</gene>
<feature type="region of interest" description="Disordered" evidence="8">
    <location>
        <begin position="104"/>
        <end position="123"/>
    </location>
</feature>
<protein>
    <submittedName>
        <fullName evidence="11">Transforming acidic coiled-coil-containing protein 1 isoform X1</fullName>
    </submittedName>
</protein>
<dbReference type="Gene3D" id="1.20.5.1700">
    <property type="match status" value="1"/>
</dbReference>
<keyword evidence="5 7" id="KW-0175">Coiled coil</keyword>
<evidence type="ECO:0000313" key="11">
    <source>
        <dbReference type="RefSeq" id="XP_017344182.1"/>
    </source>
</evidence>
<feature type="domain" description="Transforming acidic coiled-coil-containing protein C-terminal" evidence="9">
    <location>
        <begin position="471"/>
        <end position="669"/>
    </location>
</feature>
<feature type="coiled-coil region" evidence="7">
    <location>
        <begin position="587"/>
        <end position="671"/>
    </location>
</feature>
<feature type="region of interest" description="Disordered" evidence="8">
    <location>
        <begin position="174"/>
        <end position="356"/>
    </location>
</feature>
<dbReference type="PANTHER" id="PTHR13924">
    <property type="entry name" value="TRANSFORMING ACIDIC COILED-COIL CONTAINING PROTEIN 1/2"/>
    <property type="match status" value="1"/>
</dbReference>
<dbReference type="FunFam" id="1.20.5.1700:FF:000001">
    <property type="entry name" value="Transforming acidic coiled-coil-containing protein 1 isoform 2"/>
    <property type="match status" value="1"/>
</dbReference>
<evidence type="ECO:0000256" key="2">
    <source>
        <dbReference type="ARBA" id="ARBA00009423"/>
    </source>
</evidence>
<evidence type="ECO:0000256" key="3">
    <source>
        <dbReference type="ARBA" id="ARBA00022490"/>
    </source>
</evidence>
<dbReference type="Proteomes" id="UP000221080">
    <property type="component" value="Chromosome 16"/>
</dbReference>
<accession>A0A2D0SN98</accession>
<dbReference type="AlphaFoldDB" id="A0A2D0SN98"/>
<dbReference type="GO" id="GO:0021987">
    <property type="term" value="P:cerebral cortex development"/>
    <property type="evidence" value="ECO:0007669"/>
    <property type="project" value="TreeGrafter"/>
</dbReference>
<feature type="compositionally biased region" description="Basic and acidic residues" evidence="8">
    <location>
        <begin position="220"/>
        <end position="235"/>
    </location>
</feature>
<evidence type="ECO:0000256" key="7">
    <source>
        <dbReference type="SAM" id="Coils"/>
    </source>
</evidence>
<dbReference type="KEGG" id="ipu:108276770"/>
<feature type="compositionally biased region" description="Basic and acidic residues" evidence="8">
    <location>
        <begin position="339"/>
        <end position="356"/>
    </location>
</feature>
<comment type="similarity">
    <text evidence="2">Belongs to the TACC family.</text>
</comment>